<dbReference type="Proteomes" id="UP000248405">
    <property type="component" value="Unassembled WGS sequence"/>
</dbReference>
<evidence type="ECO:0000313" key="2">
    <source>
        <dbReference type="EMBL" id="PYH63453.1"/>
    </source>
</evidence>
<dbReference type="GeneID" id="37213845"/>
<proteinExistence type="predicted"/>
<feature type="compositionally biased region" description="Basic and acidic residues" evidence="1">
    <location>
        <begin position="305"/>
        <end position="320"/>
    </location>
</feature>
<accession>A0A319BAC7</accession>
<dbReference type="EMBL" id="KZ821654">
    <property type="protein sequence ID" value="PYH63453.1"/>
    <property type="molecule type" value="Genomic_DNA"/>
</dbReference>
<reference evidence="2" key="1">
    <citation type="submission" date="2016-12" db="EMBL/GenBank/DDBJ databases">
        <title>The genomes of Aspergillus section Nigri reveals drivers in fungal speciation.</title>
        <authorList>
            <consortium name="DOE Joint Genome Institute"/>
            <person name="Vesth T.C."/>
            <person name="Nybo J."/>
            <person name="Theobald S."/>
            <person name="Brandl J."/>
            <person name="Frisvad J.C."/>
            <person name="Nielsen K.F."/>
            <person name="Lyhne E.K."/>
            <person name="Kogle M.E."/>
            <person name="Kuo A."/>
            <person name="Riley R."/>
            <person name="Clum A."/>
            <person name="Nolan M."/>
            <person name="Lipzen A."/>
            <person name="Salamov A."/>
            <person name="Henrissat B."/>
            <person name="Wiebenga A."/>
            <person name="De Vries R.P."/>
            <person name="Grigoriev I.V."/>
            <person name="Mortensen U.H."/>
            <person name="Andersen M.R."/>
            <person name="Baker S.E."/>
        </authorList>
    </citation>
    <scope>NUCLEOTIDE SEQUENCE [LARGE SCALE GENOMIC DNA]</scope>
    <source>
        <strain evidence="2">CBS 113365</strain>
    </source>
</reference>
<protein>
    <submittedName>
        <fullName evidence="2">Uncharacterized protein</fullName>
    </submittedName>
</protein>
<dbReference type="RefSeq" id="XP_025557247.1">
    <property type="nucleotide sequence ID" value="XM_025709253.1"/>
</dbReference>
<evidence type="ECO:0000313" key="3">
    <source>
        <dbReference type="Proteomes" id="UP000248405"/>
    </source>
</evidence>
<organism evidence="2 3">
    <name type="scientific">Aspergillus vadensis (strain CBS 113365 / IMI 142717 / IBT 24658)</name>
    <dbReference type="NCBI Taxonomy" id="1448311"/>
    <lineage>
        <taxon>Eukaryota</taxon>
        <taxon>Fungi</taxon>
        <taxon>Dikarya</taxon>
        <taxon>Ascomycota</taxon>
        <taxon>Pezizomycotina</taxon>
        <taxon>Eurotiomycetes</taxon>
        <taxon>Eurotiomycetidae</taxon>
        <taxon>Eurotiales</taxon>
        <taxon>Aspergillaceae</taxon>
        <taxon>Aspergillus</taxon>
        <taxon>Aspergillus subgen. Circumdati</taxon>
    </lineage>
</organism>
<keyword evidence="3" id="KW-1185">Reference proteome</keyword>
<sequence>MRGGYAKAARRGRIIQHTGPTAIVRAANRQRQRRMVKDFSPALWSVPGQLVLAFSTAARFVPRLDGSSSLCLAVCKKTNPVDYHATPLDLLKRQLDRPEDPLPGGRNSEGMTRQMEGGASVLERARPALNYIQTTLEPECRWTDEFPAAYTVADEISSQDYSGSSTILTRRERNRQSFLIGAGSLMASGAIPVQDQSPDRRFSSLLIASSQSLSGPVRYLRMTPPDEWRLGHIPVAIKLKLHVEFVCLGNDWPESSSTPSASKQAVEIVGRPFMQNAIGTIPGRSPVISDHNGTVIIPVASRGKQRADDPVGLEGHERGR</sequence>
<dbReference type="AlphaFoldDB" id="A0A319BAC7"/>
<feature type="region of interest" description="Disordered" evidence="1">
    <location>
        <begin position="300"/>
        <end position="320"/>
    </location>
</feature>
<evidence type="ECO:0000256" key="1">
    <source>
        <dbReference type="SAM" id="MobiDB-lite"/>
    </source>
</evidence>
<gene>
    <name evidence="2" type="ORF">BO88DRAFT_430478</name>
</gene>
<name>A0A319BAC7_ASPVC</name>